<dbReference type="Pfam" id="PF02397">
    <property type="entry name" value="Bac_transf"/>
    <property type="match status" value="1"/>
</dbReference>
<proteinExistence type="inferred from homology"/>
<evidence type="ECO:0000256" key="2">
    <source>
        <dbReference type="ARBA" id="ARBA00006464"/>
    </source>
</evidence>
<keyword evidence="4 8" id="KW-0812">Transmembrane</keyword>
<dbReference type="PANTHER" id="PTHR30576:SF0">
    <property type="entry name" value="UNDECAPRENYL-PHOSPHATE N-ACETYLGALACTOSAMINYL 1-PHOSPHATE TRANSFERASE-RELATED"/>
    <property type="match status" value="1"/>
</dbReference>
<reference evidence="10 11" key="1">
    <citation type="journal article" date="2009" name="Int. J. Syst. Evol. Microbiol.">
        <title>Transfer of Teichococcus ludipueritiae and Muricoccus roseus to the genus Roseomonas, as Roseomonas ludipueritiae comb. nov. and Roseomonas rosea comb. nov., respectively, and emended description of the genus Roseomonas.</title>
        <authorList>
            <person name="Sanchez-Porro C."/>
            <person name="Gallego V."/>
            <person name="Busse H.J."/>
            <person name="Kampfer P."/>
            <person name="Ventosa A."/>
        </authorList>
    </citation>
    <scope>NUCLEOTIDE SEQUENCE [LARGE SCALE GENOMIC DNA]</scope>
    <source>
        <strain evidence="10 11">DSM 14915</strain>
    </source>
</reference>
<gene>
    <name evidence="10" type="ORF">IBL25_26505</name>
</gene>
<name>A0ABR7RF47_9PROT</name>
<evidence type="ECO:0000256" key="6">
    <source>
        <dbReference type="ARBA" id="ARBA00023136"/>
    </source>
</evidence>
<organism evidence="10 11">
    <name type="scientific">Pseudoroseomonas ludipueritiae</name>
    <dbReference type="NCBI Taxonomy" id="198093"/>
    <lineage>
        <taxon>Bacteria</taxon>
        <taxon>Pseudomonadati</taxon>
        <taxon>Pseudomonadota</taxon>
        <taxon>Alphaproteobacteria</taxon>
        <taxon>Acetobacterales</taxon>
        <taxon>Acetobacteraceae</taxon>
        <taxon>Pseudoroseomonas</taxon>
    </lineage>
</organism>
<evidence type="ECO:0000256" key="4">
    <source>
        <dbReference type="ARBA" id="ARBA00022692"/>
    </source>
</evidence>
<dbReference type="Proteomes" id="UP000603940">
    <property type="component" value="Unassembled WGS sequence"/>
</dbReference>
<comment type="caution">
    <text evidence="10">The sequence shown here is derived from an EMBL/GenBank/DDBJ whole genome shotgun (WGS) entry which is preliminary data.</text>
</comment>
<dbReference type="InterPro" id="IPR003362">
    <property type="entry name" value="Bact_transf"/>
</dbReference>
<sequence length="211" mass="24012">LAPDWLQTVQARPEGRLAAALRRTFDITVSLTLLLITLPVMLATAIIIKLDSPGPIFYRQERVGLHGRVFTLTKFRSMRTDAEAAGKPQWASRQDSRVTRVGRFIRLTRIDELPQILNVLRGDMAFVGPRPERPAFVEELGRIIPRYHDRACVKPGITGWAQVNYPYGASVEDARMKLAYDLYYVRRRSLFLDLLILVATIRVVLLQEGAR</sequence>
<evidence type="ECO:0000256" key="1">
    <source>
        <dbReference type="ARBA" id="ARBA00004141"/>
    </source>
</evidence>
<comment type="similarity">
    <text evidence="2">Belongs to the bacterial sugar transferase family.</text>
</comment>
<evidence type="ECO:0000256" key="3">
    <source>
        <dbReference type="ARBA" id="ARBA00022679"/>
    </source>
</evidence>
<keyword evidence="5 8" id="KW-1133">Transmembrane helix</keyword>
<dbReference type="RefSeq" id="WP_187781394.1">
    <property type="nucleotide sequence ID" value="NZ_JACTUZ010000383.1"/>
</dbReference>
<evidence type="ECO:0000313" key="11">
    <source>
        <dbReference type="Proteomes" id="UP000603940"/>
    </source>
</evidence>
<dbReference type="InterPro" id="IPR017475">
    <property type="entry name" value="EPS_sugar_tfrase"/>
</dbReference>
<evidence type="ECO:0000256" key="5">
    <source>
        <dbReference type="ARBA" id="ARBA00022989"/>
    </source>
</evidence>
<keyword evidence="7" id="KW-0270">Exopolysaccharide synthesis</keyword>
<evidence type="ECO:0000256" key="8">
    <source>
        <dbReference type="SAM" id="Phobius"/>
    </source>
</evidence>
<dbReference type="PANTHER" id="PTHR30576">
    <property type="entry name" value="COLANIC BIOSYNTHESIS UDP-GLUCOSE LIPID CARRIER TRANSFERASE"/>
    <property type="match status" value="1"/>
</dbReference>
<keyword evidence="6 8" id="KW-0472">Membrane</keyword>
<evidence type="ECO:0000256" key="7">
    <source>
        <dbReference type="ARBA" id="ARBA00023169"/>
    </source>
</evidence>
<dbReference type="NCBIfam" id="TIGR03025">
    <property type="entry name" value="EPS_sugtrans"/>
    <property type="match status" value="1"/>
</dbReference>
<protein>
    <submittedName>
        <fullName evidence="10">Exopolysaccharide biosynthesis polyprenyl glycosylphosphotransferase</fullName>
    </submittedName>
</protein>
<feature type="non-terminal residue" evidence="10">
    <location>
        <position position="1"/>
    </location>
</feature>
<accession>A0ABR7RF47</accession>
<keyword evidence="11" id="KW-1185">Reference proteome</keyword>
<feature type="transmembrane region" description="Helical" evidence="8">
    <location>
        <begin position="27"/>
        <end position="50"/>
    </location>
</feature>
<feature type="domain" description="Bacterial sugar transferase" evidence="9">
    <location>
        <begin position="22"/>
        <end position="205"/>
    </location>
</feature>
<keyword evidence="3" id="KW-0808">Transferase</keyword>
<evidence type="ECO:0000313" key="10">
    <source>
        <dbReference type="EMBL" id="MBC9180499.1"/>
    </source>
</evidence>
<comment type="subcellular location">
    <subcellularLocation>
        <location evidence="1">Membrane</location>
        <topology evidence="1">Multi-pass membrane protein</topology>
    </subcellularLocation>
</comment>
<dbReference type="EMBL" id="JACTUZ010000383">
    <property type="protein sequence ID" value="MBC9180499.1"/>
    <property type="molecule type" value="Genomic_DNA"/>
</dbReference>
<evidence type="ECO:0000259" key="9">
    <source>
        <dbReference type="Pfam" id="PF02397"/>
    </source>
</evidence>